<organism evidence="1">
    <name type="scientific">hydrothermal vent metagenome</name>
    <dbReference type="NCBI Taxonomy" id="652676"/>
    <lineage>
        <taxon>unclassified sequences</taxon>
        <taxon>metagenomes</taxon>
        <taxon>ecological metagenomes</taxon>
    </lineage>
</organism>
<gene>
    <name evidence="1" type="ORF">MNBD_GAMMA23-676</name>
</gene>
<reference evidence="1" key="1">
    <citation type="submission" date="2018-06" db="EMBL/GenBank/DDBJ databases">
        <authorList>
            <person name="Zhirakovskaya E."/>
        </authorList>
    </citation>
    <scope>NUCLEOTIDE SEQUENCE</scope>
</reference>
<sequence>MQEREAKLLCKSNDLVSISVSTNNSGWIIKILEKNKHDPDYLISKRSTDPRIFKTSDAALKCCNRIGFDKVEVFFG</sequence>
<dbReference type="AlphaFoldDB" id="A0A3B1A0P7"/>
<protein>
    <submittedName>
        <fullName evidence="1">Uncharacterized protein</fullName>
    </submittedName>
</protein>
<dbReference type="EMBL" id="UOFT01000034">
    <property type="protein sequence ID" value="VAW93683.1"/>
    <property type="molecule type" value="Genomic_DNA"/>
</dbReference>
<accession>A0A3B1A0P7</accession>
<evidence type="ECO:0000313" key="1">
    <source>
        <dbReference type="EMBL" id="VAW93683.1"/>
    </source>
</evidence>
<proteinExistence type="predicted"/>
<name>A0A3B1A0P7_9ZZZZ</name>